<gene>
    <name evidence="2" type="ORF">IAA66_06965</name>
</gene>
<reference evidence="2" key="2">
    <citation type="journal article" date="2021" name="PeerJ">
        <title>Extensive microbial diversity within the chicken gut microbiome revealed by metagenomics and culture.</title>
        <authorList>
            <person name="Gilroy R."/>
            <person name="Ravi A."/>
            <person name="Getino M."/>
            <person name="Pursley I."/>
            <person name="Horton D.L."/>
            <person name="Alikhan N.F."/>
            <person name="Baker D."/>
            <person name="Gharbi K."/>
            <person name="Hall N."/>
            <person name="Watson M."/>
            <person name="Adriaenssens E.M."/>
            <person name="Foster-Nyarko E."/>
            <person name="Jarju S."/>
            <person name="Secka A."/>
            <person name="Antonio M."/>
            <person name="Oren A."/>
            <person name="Chaudhuri R.R."/>
            <person name="La Ragione R."/>
            <person name="Hildebrand F."/>
            <person name="Pallen M.J."/>
        </authorList>
    </citation>
    <scope>NUCLEOTIDE SEQUENCE</scope>
    <source>
        <strain evidence="2">ChiHile30-977</strain>
    </source>
</reference>
<feature type="chain" id="PRO_5038439599" evidence="1">
    <location>
        <begin position="27"/>
        <end position="428"/>
    </location>
</feature>
<reference evidence="2" key="1">
    <citation type="submission" date="2020-10" db="EMBL/GenBank/DDBJ databases">
        <authorList>
            <person name="Gilroy R."/>
        </authorList>
    </citation>
    <scope>NUCLEOTIDE SEQUENCE</scope>
    <source>
        <strain evidence="2">ChiHile30-977</strain>
    </source>
</reference>
<organism evidence="2 3">
    <name type="scientific">Candidatus Avichristensenella intestinipullorum</name>
    <dbReference type="NCBI Taxonomy" id="2840693"/>
    <lineage>
        <taxon>Bacteria</taxon>
        <taxon>Bacillati</taxon>
        <taxon>Bacillota</taxon>
        <taxon>Clostridia</taxon>
        <taxon>Candidatus Avichristensenella</taxon>
    </lineage>
</organism>
<keyword evidence="1" id="KW-0732">Signal</keyword>
<sequence>MKHTRAGAVLLAALVLAAWMPGAAMAFGLPMLAFTSSQDGGQVTLYAAPSEDGDVLGVYFSAVEVTIEDLQGDWAQVDLGEGMCGWMPTRTLDMADNSFDGVPNVPVLRLTEAAELLDGPGGQPVETYPAGTLAEAMGVLENGYVHVTVAGQSGLMADDCLEKTGIFSSLWHKKEEGIPEQGYATLALAEGESAALYAAPRTDAEQVRPIDAGVPVEVLALADGWLQARVYSGACQGFIPAQGARIYWLEEMTVTDAVSLGEGTYTAGDALPPGLYGLTVPAGEQGGIRVEGAEGAFSRAYAAQGEALLALYLPEGASVRVEGAGVLAPLTAQSMISQESGWAYEGSGRFLCGWQTQGEQTRTLNLTLREGAQGGYYRLTTLDADAGVAQEPEAVYLQPGQTHTLSNLLPGYLLEFQNLRIEAVLGNG</sequence>
<evidence type="ECO:0000313" key="3">
    <source>
        <dbReference type="Proteomes" id="UP000886819"/>
    </source>
</evidence>
<protein>
    <submittedName>
        <fullName evidence="2">SH3 domain-containing protein</fullName>
    </submittedName>
</protein>
<evidence type="ECO:0000313" key="2">
    <source>
        <dbReference type="EMBL" id="HIQ63313.1"/>
    </source>
</evidence>
<accession>A0A9D0YYT4</accession>
<dbReference type="Proteomes" id="UP000886819">
    <property type="component" value="Unassembled WGS sequence"/>
</dbReference>
<dbReference type="AlphaFoldDB" id="A0A9D0YYT4"/>
<name>A0A9D0YYT4_9FIRM</name>
<comment type="caution">
    <text evidence="2">The sequence shown here is derived from an EMBL/GenBank/DDBJ whole genome shotgun (WGS) entry which is preliminary data.</text>
</comment>
<proteinExistence type="predicted"/>
<feature type="signal peptide" evidence="1">
    <location>
        <begin position="1"/>
        <end position="26"/>
    </location>
</feature>
<dbReference type="EMBL" id="DVFI01000099">
    <property type="protein sequence ID" value="HIQ63313.1"/>
    <property type="molecule type" value="Genomic_DNA"/>
</dbReference>
<evidence type="ECO:0000256" key="1">
    <source>
        <dbReference type="SAM" id="SignalP"/>
    </source>
</evidence>